<dbReference type="EMBL" id="BGPR01044419">
    <property type="protein sequence ID" value="GBO21198.1"/>
    <property type="molecule type" value="Genomic_DNA"/>
</dbReference>
<dbReference type="AlphaFoldDB" id="A0A4Y2V9G2"/>
<proteinExistence type="predicted"/>
<dbReference type="Proteomes" id="UP000499080">
    <property type="component" value="Unassembled WGS sequence"/>
</dbReference>
<evidence type="ECO:0000313" key="2">
    <source>
        <dbReference type="Proteomes" id="UP000499080"/>
    </source>
</evidence>
<reference evidence="1 2" key="1">
    <citation type="journal article" date="2019" name="Sci. Rep.">
        <title>Orb-weaving spider Araneus ventricosus genome elucidates the spidroin gene catalogue.</title>
        <authorList>
            <person name="Kono N."/>
            <person name="Nakamura H."/>
            <person name="Ohtoshi R."/>
            <person name="Moran D.A.P."/>
            <person name="Shinohara A."/>
            <person name="Yoshida Y."/>
            <person name="Fujiwara M."/>
            <person name="Mori M."/>
            <person name="Tomita M."/>
            <person name="Arakawa K."/>
        </authorList>
    </citation>
    <scope>NUCLEOTIDE SEQUENCE [LARGE SCALE GENOMIC DNA]</scope>
</reference>
<comment type="caution">
    <text evidence="1">The sequence shown here is derived from an EMBL/GenBank/DDBJ whole genome shotgun (WGS) entry which is preliminary data.</text>
</comment>
<accession>A0A4Y2V9G2</accession>
<organism evidence="1 2">
    <name type="scientific">Araneus ventricosus</name>
    <name type="common">Orbweaver spider</name>
    <name type="synonym">Epeira ventricosa</name>
    <dbReference type="NCBI Taxonomy" id="182803"/>
    <lineage>
        <taxon>Eukaryota</taxon>
        <taxon>Metazoa</taxon>
        <taxon>Ecdysozoa</taxon>
        <taxon>Arthropoda</taxon>
        <taxon>Chelicerata</taxon>
        <taxon>Arachnida</taxon>
        <taxon>Araneae</taxon>
        <taxon>Araneomorphae</taxon>
        <taxon>Entelegynae</taxon>
        <taxon>Araneoidea</taxon>
        <taxon>Araneidae</taxon>
        <taxon>Araneus</taxon>
    </lineage>
</organism>
<keyword evidence="2" id="KW-1185">Reference proteome</keyword>
<name>A0A4Y2V9G2_ARAVE</name>
<evidence type="ECO:0000313" key="1">
    <source>
        <dbReference type="EMBL" id="GBO21198.1"/>
    </source>
</evidence>
<sequence>MARQIVTRHKASFPGFAATVANYEWVAVSTAPVTKPLPGSAATVANYEWAAVPANVTRHSPPSCWTRQCHCYELCSSC</sequence>
<protein>
    <submittedName>
        <fullName evidence="1">Uncharacterized protein</fullName>
    </submittedName>
</protein>
<gene>
    <name evidence="1" type="ORF">AVEN_242508_1</name>
</gene>